<evidence type="ECO:0000256" key="3">
    <source>
        <dbReference type="ARBA" id="ARBA00022813"/>
    </source>
</evidence>
<evidence type="ECO:0000256" key="1">
    <source>
        <dbReference type="ARBA" id="ARBA00001928"/>
    </source>
</evidence>
<dbReference type="Gene3D" id="3.60.90.10">
    <property type="entry name" value="S-adenosylmethionine decarboxylase"/>
    <property type="match status" value="1"/>
</dbReference>
<name>A0A0F9W789_9ZZZZ</name>
<sequence>MDAEPYGIQLQIEGACCRNAEVLGDEDKVKSLLTKTIKAAGMSLLAGPYVAEEPPRDAGKGPGISGVALLCESHVVIHTYPEARWFFFEMLSCKNFNSAKVEKVLTKWSGSQQISSYEKEIGTNFPEGGVFVEG</sequence>
<evidence type="ECO:0000256" key="5">
    <source>
        <dbReference type="ARBA" id="ARBA00023145"/>
    </source>
</evidence>
<organism evidence="9">
    <name type="scientific">marine sediment metagenome</name>
    <dbReference type="NCBI Taxonomy" id="412755"/>
    <lineage>
        <taxon>unclassified sequences</taxon>
        <taxon>metagenomes</taxon>
        <taxon>ecological metagenomes</taxon>
    </lineage>
</organism>
<evidence type="ECO:0008006" key="10">
    <source>
        <dbReference type="Google" id="ProtNLM"/>
    </source>
</evidence>
<evidence type="ECO:0000256" key="8">
    <source>
        <dbReference type="ARBA" id="ARBA00023317"/>
    </source>
</evidence>
<keyword evidence="6" id="KW-0456">Lyase</keyword>
<proteinExistence type="predicted"/>
<dbReference type="GO" id="GO:0005829">
    <property type="term" value="C:cytosol"/>
    <property type="evidence" value="ECO:0007669"/>
    <property type="project" value="TreeGrafter"/>
</dbReference>
<evidence type="ECO:0000256" key="2">
    <source>
        <dbReference type="ARBA" id="ARBA00022793"/>
    </source>
</evidence>
<dbReference type="PANTHER" id="PTHR33866">
    <property type="entry name" value="S-ADENOSYLMETHIONINE DECARBOXYLASE PROENZYME"/>
    <property type="match status" value="1"/>
</dbReference>
<accession>A0A0F9W789</accession>
<dbReference type="InterPro" id="IPR016067">
    <property type="entry name" value="S-AdoMet_deCO2ase_core"/>
</dbReference>
<dbReference type="EMBL" id="LAZR01000213">
    <property type="protein sequence ID" value="KKN81536.1"/>
    <property type="molecule type" value="Genomic_DNA"/>
</dbReference>
<dbReference type="InterPro" id="IPR003826">
    <property type="entry name" value="AdoMetDC_fam_prok"/>
</dbReference>
<evidence type="ECO:0000256" key="6">
    <source>
        <dbReference type="ARBA" id="ARBA00023239"/>
    </source>
</evidence>
<evidence type="ECO:0000256" key="7">
    <source>
        <dbReference type="ARBA" id="ARBA00023270"/>
    </source>
</evidence>
<dbReference type="Pfam" id="PF02675">
    <property type="entry name" value="AdoMet_dc"/>
    <property type="match status" value="1"/>
</dbReference>
<comment type="cofactor">
    <cofactor evidence="1">
        <name>pyruvate</name>
        <dbReference type="ChEBI" id="CHEBI:15361"/>
    </cofactor>
</comment>
<dbReference type="PANTHER" id="PTHR33866:SF2">
    <property type="entry name" value="S-ADENOSYLMETHIONINE DECARBOXYLASE PROENZYME"/>
    <property type="match status" value="1"/>
</dbReference>
<gene>
    <name evidence="9" type="ORF">LCGC14_0317950</name>
</gene>
<keyword evidence="4" id="KW-0620">Polyamine biosynthesis</keyword>
<keyword evidence="3" id="KW-0068">Autocatalytic cleavage</keyword>
<dbReference type="SUPFAM" id="SSF56276">
    <property type="entry name" value="S-adenosylmethionine decarboxylase"/>
    <property type="match status" value="1"/>
</dbReference>
<keyword evidence="8" id="KW-0670">Pyruvate</keyword>
<keyword evidence="7" id="KW-0704">Schiff base</keyword>
<evidence type="ECO:0000313" key="9">
    <source>
        <dbReference type="EMBL" id="KKN81536.1"/>
    </source>
</evidence>
<dbReference type="GO" id="GO:0008295">
    <property type="term" value="P:spermidine biosynthetic process"/>
    <property type="evidence" value="ECO:0007669"/>
    <property type="project" value="InterPro"/>
</dbReference>
<evidence type="ECO:0000256" key="4">
    <source>
        <dbReference type="ARBA" id="ARBA00023115"/>
    </source>
</evidence>
<protein>
    <recommendedName>
        <fullName evidence="10">S-adenosylmethionine decarboxylase proenzyme</fullName>
    </recommendedName>
</protein>
<dbReference type="AlphaFoldDB" id="A0A0F9W789"/>
<reference evidence="9" key="1">
    <citation type="journal article" date="2015" name="Nature">
        <title>Complex archaea that bridge the gap between prokaryotes and eukaryotes.</title>
        <authorList>
            <person name="Spang A."/>
            <person name="Saw J.H."/>
            <person name="Jorgensen S.L."/>
            <person name="Zaremba-Niedzwiedzka K."/>
            <person name="Martijn J."/>
            <person name="Lind A.E."/>
            <person name="van Eijk R."/>
            <person name="Schleper C."/>
            <person name="Guy L."/>
            <person name="Ettema T.J."/>
        </authorList>
    </citation>
    <scope>NUCLEOTIDE SEQUENCE</scope>
</reference>
<comment type="caution">
    <text evidence="9">The sequence shown here is derived from an EMBL/GenBank/DDBJ whole genome shotgun (WGS) entry which is preliminary data.</text>
</comment>
<dbReference type="GO" id="GO:0004014">
    <property type="term" value="F:adenosylmethionine decarboxylase activity"/>
    <property type="evidence" value="ECO:0007669"/>
    <property type="project" value="InterPro"/>
</dbReference>
<keyword evidence="2" id="KW-0210">Decarboxylase</keyword>
<keyword evidence="5" id="KW-0865">Zymogen</keyword>